<keyword evidence="2" id="KW-1185">Reference proteome</keyword>
<comment type="caution">
    <text evidence="1">The sequence shown here is derived from an EMBL/GenBank/DDBJ whole genome shotgun (WGS) entry which is preliminary data.</text>
</comment>
<protein>
    <submittedName>
        <fullName evidence="1">Uncharacterized protein</fullName>
    </submittedName>
</protein>
<accession>A0A852ZZE9</accession>
<dbReference type="Proteomes" id="UP000567795">
    <property type="component" value="Unassembled WGS sequence"/>
</dbReference>
<sequence length="65" mass="7197">MINERIPPRRGGMQQRRGTTPLIAAGAPRDFPHALDLGAYDFAMEVAAAELDHLRQELRRLSNAG</sequence>
<dbReference type="EMBL" id="JACBZD010000001">
    <property type="protein sequence ID" value="NYI03498.1"/>
    <property type="molecule type" value="Genomic_DNA"/>
</dbReference>
<organism evidence="1 2">
    <name type="scientific">Allostreptomyces psammosilenae</name>
    <dbReference type="NCBI Taxonomy" id="1892865"/>
    <lineage>
        <taxon>Bacteria</taxon>
        <taxon>Bacillati</taxon>
        <taxon>Actinomycetota</taxon>
        <taxon>Actinomycetes</taxon>
        <taxon>Kitasatosporales</taxon>
        <taxon>Streptomycetaceae</taxon>
        <taxon>Allostreptomyces</taxon>
    </lineage>
</organism>
<name>A0A852ZZE9_9ACTN</name>
<reference evidence="1 2" key="1">
    <citation type="submission" date="2020-07" db="EMBL/GenBank/DDBJ databases">
        <title>Sequencing the genomes of 1000 actinobacteria strains.</title>
        <authorList>
            <person name="Klenk H.-P."/>
        </authorList>
    </citation>
    <scope>NUCLEOTIDE SEQUENCE [LARGE SCALE GENOMIC DNA]</scope>
    <source>
        <strain evidence="1 2">DSM 42178</strain>
    </source>
</reference>
<evidence type="ECO:0000313" key="2">
    <source>
        <dbReference type="Proteomes" id="UP000567795"/>
    </source>
</evidence>
<gene>
    <name evidence="1" type="ORF">FHU37_000441</name>
</gene>
<dbReference type="AlphaFoldDB" id="A0A852ZZE9"/>
<proteinExistence type="predicted"/>
<evidence type="ECO:0000313" key="1">
    <source>
        <dbReference type="EMBL" id="NYI03498.1"/>
    </source>
</evidence>